<protein>
    <submittedName>
        <fullName evidence="1">Uncharacterized protein</fullName>
    </submittedName>
</protein>
<accession>A0AAD1Y725</accession>
<dbReference type="Proteomes" id="UP001295684">
    <property type="component" value="Unassembled WGS sequence"/>
</dbReference>
<evidence type="ECO:0000313" key="2">
    <source>
        <dbReference type="Proteomes" id="UP001295684"/>
    </source>
</evidence>
<organism evidence="1 2">
    <name type="scientific">Euplotes crassus</name>
    <dbReference type="NCBI Taxonomy" id="5936"/>
    <lineage>
        <taxon>Eukaryota</taxon>
        <taxon>Sar</taxon>
        <taxon>Alveolata</taxon>
        <taxon>Ciliophora</taxon>
        <taxon>Intramacronucleata</taxon>
        <taxon>Spirotrichea</taxon>
        <taxon>Hypotrichia</taxon>
        <taxon>Euplotida</taxon>
        <taxon>Euplotidae</taxon>
        <taxon>Moneuplotes</taxon>
    </lineage>
</organism>
<sequence length="73" mass="8439">MYEHPIKRAGLSFSRILYSNTKAVQAGFPPVLYNKFNFNYTEKLFSNGLMTSKKDVTSKDLDEIFPAREETLE</sequence>
<gene>
    <name evidence="1" type="ORF">ECRASSUSDP1_LOCUS27951</name>
</gene>
<dbReference type="AlphaFoldDB" id="A0AAD1Y725"/>
<reference evidence="1" key="1">
    <citation type="submission" date="2023-07" db="EMBL/GenBank/DDBJ databases">
        <authorList>
            <consortium name="AG Swart"/>
            <person name="Singh M."/>
            <person name="Singh A."/>
            <person name="Seah K."/>
            <person name="Emmerich C."/>
        </authorList>
    </citation>
    <scope>NUCLEOTIDE SEQUENCE</scope>
    <source>
        <strain evidence="1">DP1</strain>
    </source>
</reference>
<evidence type="ECO:0000313" key="1">
    <source>
        <dbReference type="EMBL" id="CAI2386338.1"/>
    </source>
</evidence>
<keyword evidence="2" id="KW-1185">Reference proteome</keyword>
<proteinExistence type="predicted"/>
<name>A0AAD1Y725_EUPCR</name>
<comment type="caution">
    <text evidence="1">The sequence shown here is derived from an EMBL/GenBank/DDBJ whole genome shotgun (WGS) entry which is preliminary data.</text>
</comment>
<dbReference type="EMBL" id="CAMPGE010028838">
    <property type="protein sequence ID" value="CAI2386338.1"/>
    <property type="molecule type" value="Genomic_DNA"/>
</dbReference>